<proteinExistence type="inferred from homology"/>
<dbReference type="EMBL" id="CP011310">
    <property type="protein sequence ID" value="AKQ41806.1"/>
    <property type="molecule type" value="Genomic_DNA"/>
</dbReference>
<evidence type="ECO:0000256" key="1">
    <source>
        <dbReference type="ARBA" id="ARBA00005395"/>
    </source>
</evidence>
<dbReference type="Gene3D" id="3.40.630.30">
    <property type="match status" value="1"/>
</dbReference>
<name>A0A0H4VG50_9SPHN</name>
<dbReference type="EC" id="2.3.1.266" evidence="5"/>
<reference evidence="7 8" key="1">
    <citation type="journal article" date="2015" name="Int. J. Syst. Evol. Microbiol.">
        <title>Erythrobacter atlanticus sp. nov., a bacterium from ocean sediment able to degrade polycyclic aromatic hydrocarbons.</title>
        <authorList>
            <person name="Zhuang L."/>
            <person name="Liu Y."/>
            <person name="Wang L."/>
            <person name="Wang W."/>
            <person name="Shao Z."/>
        </authorList>
    </citation>
    <scope>NUCLEOTIDE SEQUENCE [LARGE SCALE GENOMIC DNA]</scope>
    <source>
        <strain evidence="8">s21-N3</strain>
    </source>
</reference>
<dbReference type="Pfam" id="PF00583">
    <property type="entry name" value="Acetyltransf_1"/>
    <property type="match status" value="1"/>
</dbReference>
<dbReference type="SUPFAM" id="SSF55729">
    <property type="entry name" value="Acyl-CoA N-acyltransferases (Nat)"/>
    <property type="match status" value="1"/>
</dbReference>
<comment type="subcellular location">
    <subcellularLocation>
        <location evidence="5">Cytoplasm</location>
    </subcellularLocation>
</comment>
<protein>
    <recommendedName>
        <fullName evidence="5">[Ribosomal protein bS18]-alanine N-acetyltransferase</fullName>
        <ecNumber evidence="5">2.3.1.266</ecNumber>
    </recommendedName>
</protein>
<dbReference type="PROSITE" id="PS51186">
    <property type="entry name" value="GNAT"/>
    <property type="match status" value="1"/>
</dbReference>
<dbReference type="GO" id="GO:0005737">
    <property type="term" value="C:cytoplasm"/>
    <property type="evidence" value="ECO:0007669"/>
    <property type="project" value="UniProtKB-SubCell"/>
</dbReference>
<dbReference type="InterPro" id="IPR050680">
    <property type="entry name" value="YpeA/RimI_acetyltransf"/>
</dbReference>
<evidence type="ECO:0000256" key="3">
    <source>
        <dbReference type="ARBA" id="ARBA00022679"/>
    </source>
</evidence>
<comment type="function">
    <text evidence="5">Acetylates the N-terminal alanine of ribosomal protein bS18.</text>
</comment>
<dbReference type="GO" id="GO:0008999">
    <property type="term" value="F:protein-N-terminal-alanine acetyltransferase activity"/>
    <property type="evidence" value="ECO:0007669"/>
    <property type="project" value="UniProtKB-EC"/>
</dbReference>
<evidence type="ECO:0000313" key="8">
    <source>
        <dbReference type="Proteomes" id="UP000059113"/>
    </source>
</evidence>
<dbReference type="CDD" id="cd04301">
    <property type="entry name" value="NAT_SF"/>
    <property type="match status" value="1"/>
</dbReference>
<dbReference type="OrthoDB" id="9804026at2"/>
<feature type="domain" description="N-acetyltransferase" evidence="6">
    <location>
        <begin position="1"/>
        <end position="152"/>
    </location>
</feature>
<dbReference type="InterPro" id="IPR000182">
    <property type="entry name" value="GNAT_dom"/>
</dbReference>
<comment type="catalytic activity">
    <reaction evidence="5">
        <text>N-terminal L-alanyl-[ribosomal protein bS18] + acetyl-CoA = N-terminal N(alpha)-acetyl-L-alanyl-[ribosomal protein bS18] + CoA + H(+)</text>
        <dbReference type="Rhea" id="RHEA:43756"/>
        <dbReference type="Rhea" id="RHEA-COMP:10676"/>
        <dbReference type="Rhea" id="RHEA-COMP:10677"/>
        <dbReference type="ChEBI" id="CHEBI:15378"/>
        <dbReference type="ChEBI" id="CHEBI:57287"/>
        <dbReference type="ChEBI" id="CHEBI:57288"/>
        <dbReference type="ChEBI" id="CHEBI:64718"/>
        <dbReference type="ChEBI" id="CHEBI:83683"/>
        <dbReference type="EC" id="2.3.1.266"/>
    </reaction>
</comment>
<keyword evidence="3 7" id="KW-0808">Transferase</keyword>
<evidence type="ECO:0000313" key="7">
    <source>
        <dbReference type="EMBL" id="AKQ41806.1"/>
    </source>
</evidence>
<organism evidence="7 8">
    <name type="scientific">Aurantiacibacter atlanticus</name>
    <dbReference type="NCBI Taxonomy" id="1648404"/>
    <lineage>
        <taxon>Bacteria</taxon>
        <taxon>Pseudomonadati</taxon>
        <taxon>Pseudomonadota</taxon>
        <taxon>Alphaproteobacteria</taxon>
        <taxon>Sphingomonadales</taxon>
        <taxon>Erythrobacteraceae</taxon>
        <taxon>Aurantiacibacter</taxon>
    </lineage>
</organism>
<reference evidence="8" key="2">
    <citation type="submission" date="2015-04" db="EMBL/GenBank/DDBJ databases">
        <title>The complete genome sequence of Erythrobacter sp. s21-N3.</title>
        <authorList>
            <person name="Zhuang L."/>
            <person name="Liu Y."/>
            <person name="Shao Z."/>
        </authorList>
    </citation>
    <scope>NUCLEOTIDE SEQUENCE [LARGE SCALE GENOMIC DNA]</scope>
    <source>
        <strain evidence="8">s21-N3</strain>
    </source>
</reference>
<dbReference type="AlphaFoldDB" id="A0A0H4VG50"/>
<evidence type="ECO:0000256" key="2">
    <source>
        <dbReference type="ARBA" id="ARBA00022490"/>
    </source>
</evidence>
<dbReference type="PATRIC" id="fig|1648404.4.peg.1430"/>
<dbReference type="PANTHER" id="PTHR43420:SF44">
    <property type="entry name" value="ACETYLTRANSFERASE YPEA"/>
    <property type="match status" value="1"/>
</dbReference>
<evidence type="ECO:0000256" key="5">
    <source>
        <dbReference type="RuleBase" id="RU363094"/>
    </source>
</evidence>
<dbReference type="STRING" id="1648404.CP97_06865"/>
<dbReference type="PANTHER" id="PTHR43420">
    <property type="entry name" value="ACETYLTRANSFERASE"/>
    <property type="match status" value="1"/>
</dbReference>
<sequence length="152" mass="17081">MDDTVDAIMQVMRVAFDNAYGEAWTRRQVADALVTPNTHYLLYRKKVGGTPDAGETIGFVLSRKAVDEEELLLIAVDPEHRGKGIGNKLLTEYLSEAKLRGAKRIFLEMRSGNPAEHLYREFGFTQIGVRRGYYRGAINGPLDAVTFVFNIK</sequence>
<keyword evidence="4" id="KW-0012">Acyltransferase</keyword>
<dbReference type="RefSeq" id="WP_048885325.1">
    <property type="nucleotide sequence ID" value="NZ_CP011310.1"/>
</dbReference>
<dbReference type="Proteomes" id="UP000059113">
    <property type="component" value="Chromosome"/>
</dbReference>
<keyword evidence="2 5" id="KW-0963">Cytoplasm</keyword>
<accession>A0A0H4VG50</accession>
<gene>
    <name evidence="7" type="ORF">CP97_06865</name>
</gene>
<evidence type="ECO:0000259" key="6">
    <source>
        <dbReference type="PROSITE" id="PS51186"/>
    </source>
</evidence>
<keyword evidence="8" id="KW-1185">Reference proteome</keyword>
<dbReference type="NCBIfam" id="TIGR01575">
    <property type="entry name" value="rimI"/>
    <property type="match status" value="1"/>
</dbReference>
<comment type="similarity">
    <text evidence="1 5">Belongs to the acetyltransferase family. RimI subfamily.</text>
</comment>
<dbReference type="InterPro" id="IPR016181">
    <property type="entry name" value="Acyl_CoA_acyltransferase"/>
</dbReference>
<evidence type="ECO:0000256" key="4">
    <source>
        <dbReference type="ARBA" id="ARBA00023315"/>
    </source>
</evidence>
<dbReference type="InterPro" id="IPR006464">
    <property type="entry name" value="AcTrfase_RimI/Ard1"/>
</dbReference>
<dbReference type="KEGG" id="ery:CP97_06865"/>